<keyword evidence="2" id="KW-0238">DNA-binding</keyword>
<dbReference type="SUPFAM" id="SSF46785">
    <property type="entry name" value="Winged helix' DNA-binding domain"/>
    <property type="match status" value="1"/>
</dbReference>
<evidence type="ECO:0000313" key="6">
    <source>
        <dbReference type="Proteomes" id="UP000285278"/>
    </source>
</evidence>
<dbReference type="InterPro" id="IPR008920">
    <property type="entry name" value="TF_FadR/GntR_C"/>
</dbReference>
<dbReference type="Pfam" id="PF07729">
    <property type="entry name" value="FCD"/>
    <property type="match status" value="1"/>
</dbReference>
<dbReference type="InterPro" id="IPR011711">
    <property type="entry name" value="GntR_C"/>
</dbReference>
<dbReference type="Proteomes" id="UP000285278">
    <property type="component" value="Unassembled WGS sequence"/>
</dbReference>
<dbReference type="InterPro" id="IPR036390">
    <property type="entry name" value="WH_DNA-bd_sf"/>
</dbReference>
<dbReference type="InterPro" id="IPR036388">
    <property type="entry name" value="WH-like_DNA-bd_sf"/>
</dbReference>
<organism evidence="5 6">
    <name type="scientific">Corynebacterium falsenii</name>
    <dbReference type="NCBI Taxonomy" id="108486"/>
    <lineage>
        <taxon>Bacteria</taxon>
        <taxon>Bacillati</taxon>
        <taxon>Actinomycetota</taxon>
        <taxon>Actinomycetes</taxon>
        <taxon>Mycobacteriales</taxon>
        <taxon>Corynebacteriaceae</taxon>
        <taxon>Corynebacterium</taxon>
    </lineage>
</organism>
<evidence type="ECO:0000259" key="4">
    <source>
        <dbReference type="PROSITE" id="PS50949"/>
    </source>
</evidence>
<dbReference type="STRING" id="1451189.CFAL_02460"/>
<dbReference type="PROSITE" id="PS50949">
    <property type="entry name" value="HTH_GNTR"/>
    <property type="match status" value="1"/>
</dbReference>
<dbReference type="OrthoDB" id="5243844at2"/>
<dbReference type="PANTHER" id="PTHR43537:SF5">
    <property type="entry name" value="UXU OPERON TRANSCRIPTIONAL REGULATOR"/>
    <property type="match status" value="1"/>
</dbReference>
<gene>
    <name evidence="5" type="ORF">D3M95_09025</name>
</gene>
<reference evidence="5 6" key="1">
    <citation type="submission" date="2018-09" db="EMBL/GenBank/DDBJ databases">
        <title>Optimization and identification of Corynebacterium falsenii FN1-14 from fish paste.</title>
        <authorList>
            <person name="Daroonpunt R."/>
            <person name="Tanasupawat S."/>
        </authorList>
    </citation>
    <scope>NUCLEOTIDE SEQUENCE [LARGE SCALE GENOMIC DNA]</scope>
    <source>
        <strain evidence="5 6">FN1-14</strain>
    </source>
</reference>
<dbReference type="SMART" id="SM00345">
    <property type="entry name" value="HTH_GNTR"/>
    <property type="match status" value="1"/>
</dbReference>
<keyword evidence="1" id="KW-0805">Transcription regulation</keyword>
<accession>A0A418Q5R1</accession>
<keyword evidence="3" id="KW-0804">Transcription</keyword>
<dbReference type="PRINTS" id="PR00035">
    <property type="entry name" value="HTHGNTR"/>
</dbReference>
<dbReference type="CDD" id="cd07377">
    <property type="entry name" value="WHTH_GntR"/>
    <property type="match status" value="1"/>
</dbReference>
<evidence type="ECO:0000256" key="2">
    <source>
        <dbReference type="ARBA" id="ARBA00023125"/>
    </source>
</evidence>
<dbReference type="InterPro" id="IPR000524">
    <property type="entry name" value="Tscrpt_reg_HTH_GntR"/>
</dbReference>
<evidence type="ECO:0000313" key="5">
    <source>
        <dbReference type="EMBL" id="RIX34025.1"/>
    </source>
</evidence>
<dbReference type="Gene3D" id="1.10.10.10">
    <property type="entry name" value="Winged helix-like DNA-binding domain superfamily/Winged helix DNA-binding domain"/>
    <property type="match status" value="1"/>
</dbReference>
<dbReference type="AlphaFoldDB" id="A0A418Q5R1"/>
<comment type="caution">
    <text evidence="5">The sequence shown here is derived from an EMBL/GenBank/DDBJ whole genome shotgun (WGS) entry which is preliminary data.</text>
</comment>
<protein>
    <submittedName>
        <fullName evidence="5">GntR family transcriptional regulator</fullName>
    </submittedName>
</protein>
<dbReference type="Pfam" id="PF00392">
    <property type="entry name" value="GntR"/>
    <property type="match status" value="1"/>
</dbReference>
<feature type="domain" description="HTH gntR-type" evidence="4">
    <location>
        <begin position="1"/>
        <end position="67"/>
    </location>
</feature>
<proteinExistence type="predicted"/>
<dbReference type="Gene3D" id="1.20.120.530">
    <property type="entry name" value="GntR ligand-binding domain-like"/>
    <property type="match status" value="1"/>
</dbReference>
<sequence length="209" mass="23155">MQADTAMRGVMRGIAAGTWGPGDKLNEVAVATKLGVSRNTLREAFARMATQGLVQRIPNRGVFVTRPEPKDVKDLYAARTIVESGALLWGKRHRLAGTNGVERHVRVAEEAAEIGDLQAVGLANRKFHQDIVTSVGSGFLNDTTDRMAAQMQLVFSLARAKEPNFQLEYVPVNRRITDLINADEWEQAAEYLRESLAETSVRLQKLLKK</sequence>
<keyword evidence="6" id="KW-1185">Reference proteome</keyword>
<dbReference type="EMBL" id="QXJK01000010">
    <property type="protein sequence ID" value="RIX34025.1"/>
    <property type="molecule type" value="Genomic_DNA"/>
</dbReference>
<dbReference type="GO" id="GO:0003700">
    <property type="term" value="F:DNA-binding transcription factor activity"/>
    <property type="evidence" value="ECO:0007669"/>
    <property type="project" value="InterPro"/>
</dbReference>
<evidence type="ECO:0000256" key="3">
    <source>
        <dbReference type="ARBA" id="ARBA00023163"/>
    </source>
</evidence>
<dbReference type="RefSeq" id="WP_025402142.1">
    <property type="nucleotide sequence ID" value="NZ_CBCRUA010000027.1"/>
</dbReference>
<dbReference type="SUPFAM" id="SSF48008">
    <property type="entry name" value="GntR ligand-binding domain-like"/>
    <property type="match status" value="1"/>
</dbReference>
<evidence type="ECO:0000256" key="1">
    <source>
        <dbReference type="ARBA" id="ARBA00023015"/>
    </source>
</evidence>
<name>A0A418Q5R1_9CORY</name>
<dbReference type="PANTHER" id="PTHR43537">
    <property type="entry name" value="TRANSCRIPTIONAL REGULATOR, GNTR FAMILY"/>
    <property type="match status" value="1"/>
</dbReference>
<dbReference type="GO" id="GO:0003677">
    <property type="term" value="F:DNA binding"/>
    <property type="evidence" value="ECO:0007669"/>
    <property type="project" value="UniProtKB-KW"/>
</dbReference>